<keyword evidence="4" id="KW-1185">Reference proteome</keyword>
<evidence type="ECO:0000259" key="2">
    <source>
        <dbReference type="SMART" id="SM00014"/>
    </source>
</evidence>
<sequence>MPSRPLSGSRTEGDVENDTFKMTDTFVWSVMIIGLLGFAAIAYLVSTDATTAFDLSVMSHFIERGETVSPLGPPWVEEIFLELTALGGGTVLTLVALLVLTGLFITRQRGAGLTLMATLVSGTIIPYGLKFLFDRPRPDLVAHLDRTFTASFPSAHATVSMIYWISIATIIARFIDHAILRRFIYYSTFSLVILIGLSRIYLGVHWPSDVVAGWLLGLAWAAFCWLLANRFAIDKTA</sequence>
<dbReference type="PANTHER" id="PTHR14969:SF13">
    <property type="entry name" value="AT30094P"/>
    <property type="match status" value="1"/>
</dbReference>
<dbReference type="Gene3D" id="1.20.144.10">
    <property type="entry name" value="Phosphatidic acid phosphatase type 2/haloperoxidase"/>
    <property type="match status" value="2"/>
</dbReference>
<dbReference type="InterPro" id="IPR036938">
    <property type="entry name" value="PAP2/HPO_sf"/>
</dbReference>
<proteinExistence type="predicted"/>
<dbReference type="SMART" id="SM00014">
    <property type="entry name" value="acidPPc"/>
    <property type="match status" value="1"/>
</dbReference>
<dbReference type="CDD" id="cd03392">
    <property type="entry name" value="PAP2_like_2"/>
    <property type="match status" value="1"/>
</dbReference>
<keyword evidence="1" id="KW-0472">Membrane</keyword>
<dbReference type="STRING" id="655353.SAMN04488056_10645"/>
<organism evidence="3 4">
    <name type="scientific">Cohaesibacter marisflavi</name>
    <dbReference type="NCBI Taxonomy" id="655353"/>
    <lineage>
        <taxon>Bacteria</taxon>
        <taxon>Pseudomonadati</taxon>
        <taxon>Pseudomonadota</taxon>
        <taxon>Alphaproteobacteria</taxon>
        <taxon>Hyphomicrobiales</taxon>
        <taxon>Cohaesibacteraceae</taxon>
    </lineage>
</organism>
<evidence type="ECO:0000313" key="3">
    <source>
        <dbReference type="EMBL" id="SFO43648.1"/>
    </source>
</evidence>
<keyword evidence="1" id="KW-0812">Transmembrane</keyword>
<dbReference type="Proteomes" id="UP000199236">
    <property type="component" value="Unassembled WGS sequence"/>
</dbReference>
<keyword evidence="1" id="KW-1133">Transmembrane helix</keyword>
<feature type="transmembrane region" description="Helical" evidence="1">
    <location>
        <begin position="183"/>
        <end position="204"/>
    </location>
</feature>
<feature type="transmembrane region" description="Helical" evidence="1">
    <location>
        <begin position="210"/>
        <end position="228"/>
    </location>
</feature>
<reference evidence="3 4" key="1">
    <citation type="submission" date="2016-10" db="EMBL/GenBank/DDBJ databases">
        <authorList>
            <person name="de Groot N.N."/>
        </authorList>
    </citation>
    <scope>NUCLEOTIDE SEQUENCE [LARGE SCALE GENOMIC DNA]</scope>
    <source>
        <strain evidence="3 4">CGMCC 1.9157</strain>
    </source>
</reference>
<dbReference type="EMBL" id="FOVR01000006">
    <property type="protein sequence ID" value="SFO43648.1"/>
    <property type="molecule type" value="Genomic_DNA"/>
</dbReference>
<feature type="transmembrane region" description="Helical" evidence="1">
    <location>
        <begin position="26"/>
        <end position="45"/>
    </location>
</feature>
<evidence type="ECO:0000256" key="1">
    <source>
        <dbReference type="SAM" id="Phobius"/>
    </source>
</evidence>
<feature type="transmembrane region" description="Helical" evidence="1">
    <location>
        <begin position="79"/>
        <end position="105"/>
    </location>
</feature>
<evidence type="ECO:0000313" key="4">
    <source>
        <dbReference type="Proteomes" id="UP000199236"/>
    </source>
</evidence>
<protein>
    <submittedName>
        <fullName evidence="3">Undecaprenyl-diphosphatase</fullName>
    </submittedName>
</protein>
<dbReference type="PANTHER" id="PTHR14969">
    <property type="entry name" value="SPHINGOSINE-1-PHOSPHATE PHOSPHOHYDROLASE"/>
    <property type="match status" value="1"/>
</dbReference>
<name>A0A1I5H5R2_9HYPH</name>
<dbReference type="AlphaFoldDB" id="A0A1I5H5R2"/>
<dbReference type="SUPFAM" id="SSF48317">
    <property type="entry name" value="Acid phosphatase/Vanadium-dependent haloperoxidase"/>
    <property type="match status" value="1"/>
</dbReference>
<accession>A0A1I5H5R2</accession>
<dbReference type="InterPro" id="IPR000326">
    <property type="entry name" value="PAP2/HPO"/>
</dbReference>
<feature type="domain" description="Phosphatidic acid phosphatase type 2/haloperoxidase" evidence="2">
    <location>
        <begin position="111"/>
        <end position="225"/>
    </location>
</feature>
<gene>
    <name evidence="3" type="ORF">SAMN04488056_10645</name>
</gene>
<feature type="transmembrane region" description="Helical" evidence="1">
    <location>
        <begin position="153"/>
        <end position="171"/>
    </location>
</feature>
<feature type="transmembrane region" description="Helical" evidence="1">
    <location>
        <begin position="112"/>
        <end position="133"/>
    </location>
</feature>
<dbReference type="Pfam" id="PF01569">
    <property type="entry name" value="PAP2"/>
    <property type="match status" value="1"/>
</dbReference>